<protein>
    <recommendedName>
        <fullName evidence="5">Autotransporter domain-containing protein</fullName>
    </recommendedName>
</protein>
<dbReference type="Proteomes" id="UP000366872">
    <property type="component" value="Unassembled WGS sequence"/>
</dbReference>
<feature type="compositionally biased region" description="Polar residues" evidence="1">
    <location>
        <begin position="971"/>
        <end position="983"/>
    </location>
</feature>
<gene>
    <name evidence="3" type="ORF">PDESU_01048</name>
</gene>
<dbReference type="EMBL" id="CAAHFG010000001">
    <property type="protein sequence ID" value="VGO12495.1"/>
    <property type="molecule type" value="Genomic_DNA"/>
</dbReference>
<evidence type="ECO:0000313" key="3">
    <source>
        <dbReference type="EMBL" id="VGO12495.1"/>
    </source>
</evidence>
<evidence type="ECO:0000313" key="4">
    <source>
        <dbReference type="Proteomes" id="UP000366872"/>
    </source>
</evidence>
<dbReference type="RefSeq" id="WP_136078153.1">
    <property type="nucleotide sequence ID" value="NZ_CAAHFG010000001.1"/>
</dbReference>
<evidence type="ECO:0008006" key="5">
    <source>
        <dbReference type="Google" id="ProtNLM"/>
    </source>
</evidence>
<organism evidence="3 4">
    <name type="scientific">Pontiella desulfatans</name>
    <dbReference type="NCBI Taxonomy" id="2750659"/>
    <lineage>
        <taxon>Bacteria</taxon>
        <taxon>Pseudomonadati</taxon>
        <taxon>Kiritimatiellota</taxon>
        <taxon>Kiritimatiellia</taxon>
        <taxon>Kiritimatiellales</taxon>
        <taxon>Pontiellaceae</taxon>
        <taxon>Pontiella</taxon>
    </lineage>
</organism>
<accession>A0A6C2TXW8</accession>
<evidence type="ECO:0000256" key="2">
    <source>
        <dbReference type="SAM" id="SignalP"/>
    </source>
</evidence>
<evidence type="ECO:0000256" key="1">
    <source>
        <dbReference type="SAM" id="MobiDB-lite"/>
    </source>
</evidence>
<feature type="chain" id="PRO_5025536117" description="Autotransporter domain-containing protein" evidence="2">
    <location>
        <begin position="22"/>
        <end position="1088"/>
    </location>
</feature>
<dbReference type="AlphaFoldDB" id="A0A6C2TXW8"/>
<name>A0A6C2TXW8_PONDE</name>
<proteinExistence type="predicted"/>
<feature type="region of interest" description="Disordered" evidence="1">
    <location>
        <begin position="963"/>
        <end position="983"/>
    </location>
</feature>
<keyword evidence="4" id="KW-1185">Reference proteome</keyword>
<reference evidence="3 4" key="1">
    <citation type="submission" date="2019-04" db="EMBL/GenBank/DDBJ databases">
        <authorList>
            <person name="Van Vliet M D."/>
        </authorList>
    </citation>
    <scope>NUCLEOTIDE SEQUENCE [LARGE SCALE GENOMIC DNA]</scope>
    <source>
        <strain evidence="3 4">F1</strain>
    </source>
</reference>
<feature type="signal peptide" evidence="2">
    <location>
        <begin position="1"/>
        <end position="21"/>
    </location>
</feature>
<keyword evidence="2" id="KW-0732">Signal</keyword>
<sequence length="1088" mass="115409">MVRKFGSALGLCLMVAASGHAVNFTRDSGDTNWSNLDQWNDNSSGSYQNATNFPTSGDTVLLNAGKTVTVDTHATINTMVAPNATSDAVVEFVSGGGLTANSFHVGNSSQAGNGTVNHFAGSLAATTLSLRPTGTKTGTYNLYGGTVAATNLEVGNSAVGATGTATFVQSGGTVTTPDVDIGGSGPGTYEISGGSLDATGTFDILTNGRFMVVGTSAVVTATALDTQPGSTMAFKLDASGIGTMQVSGSVDLANASIAVDGAPYWGGATNFTLLDAGILASMAGSVSITGLANASVSQVGDSVVLNVVESKTTSVFENATGDGLWGTAGNWSPVGVPSGAVLARIGNGLAATFSTNQPVVDGIIIGSNATLVVQAGVAVPELRFEPLSSLKLVLSSVGLSPFTVSSGVVMDSSNPICIDGANYEGLDCYFPLILADNLPSSLTNQVSFAGFGIREPAVVVEDDGLWLRVIAMPSLSERLCSLVPASRVATDWSNTTFSVARKYDPSGSAWSVSFEEAHVLDTTLIQTAAHPNQSWELRTGIGGFIYSLRTGALGETVPPSWRSTQDTSPWNDEVWQGVAVGPLNNPSEGSPYFMHQSGVYLKDPVLTKPFYSPQVASHLDMENRSFTTVNWTPQAHVNIYVDENPTNDWKSYLLCYTRYRDMGQGVIEVMMGYYNYGPDHLDWFNMPWGGVRRTSTEYAFTSEPGGTTWRIPMTNGWGSSEDFDETGGWQGYSNTSNGVTPAMAFVFGQDTTPNLPGQKSDSWFRTGYAGGKAQYKPTETDWRNYLVSTAVRRYNLPQGNGLWSTHFYVLGDDMQDLSDRIQARGVIGADLAAFDYTEAGTPLVAYSVSGSGDTFQCVEDGGSPDFFLYAHPVSNSFPIFEVIEDDGARYLTWNPYANGIVKPYDGTMAGLRLLGFTMPVAGTNYTYAALSGLLPSANYLPDGKTLFARTATPFETWRVQHFGKTDDSGEGASTANPDSDSANNLAEYALGGDPLDAGDTGYVPSAGILNENGTNWIEYVYPRRIGSEAELDYALETCFNLISNDWKIGSTIEFPITGSIDADYEAVTNRIDTTGKTNEFIRLKVDAF</sequence>